<dbReference type="InterPro" id="IPR011006">
    <property type="entry name" value="CheY-like_superfamily"/>
</dbReference>
<accession>A0A382MP97</accession>
<evidence type="ECO:0008006" key="2">
    <source>
        <dbReference type="Google" id="ProtNLM"/>
    </source>
</evidence>
<evidence type="ECO:0000313" key="1">
    <source>
        <dbReference type="EMBL" id="SVC49161.1"/>
    </source>
</evidence>
<gene>
    <name evidence="1" type="ORF">METZ01_LOCUS302015</name>
</gene>
<dbReference type="SUPFAM" id="SSF52172">
    <property type="entry name" value="CheY-like"/>
    <property type="match status" value="1"/>
</dbReference>
<organism evidence="1">
    <name type="scientific">marine metagenome</name>
    <dbReference type="NCBI Taxonomy" id="408172"/>
    <lineage>
        <taxon>unclassified sequences</taxon>
        <taxon>metagenomes</taxon>
        <taxon>ecological metagenomes</taxon>
    </lineage>
</organism>
<reference evidence="1" key="1">
    <citation type="submission" date="2018-05" db="EMBL/GenBank/DDBJ databases">
        <authorList>
            <person name="Lanie J.A."/>
            <person name="Ng W.-L."/>
            <person name="Kazmierczak K.M."/>
            <person name="Andrzejewski T.M."/>
            <person name="Davidsen T.M."/>
            <person name="Wayne K.J."/>
            <person name="Tettelin H."/>
            <person name="Glass J.I."/>
            <person name="Rusch D."/>
            <person name="Podicherti R."/>
            <person name="Tsui H.-C.T."/>
            <person name="Winkler M.E."/>
        </authorList>
    </citation>
    <scope>NUCLEOTIDE SEQUENCE</scope>
</reference>
<protein>
    <recommendedName>
        <fullName evidence="2">Response regulatory domain-containing protein</fullName>
    </recommendedName>
</protein>
<sequence length="64" mass="7233">MVIKVPASDGLTAAKLIIELPWRPEVILMSRFDESVRLANKTDLSVFAVLEKPAPLRLLARFVW</sequence>
<dbReference type="AlphaFoldDB" id="A0A382MP97"/>
<dbReference type="EMBL" id="UINC01094159">
    <property type="protein sequence ID" value="SVC49161.1"/>
    <property type="molecule type" value="Genomic_DNA"/>
</dbReference>
<proteinExistence type="predicted"/>
<name>A0A382MP97_9ZZZZ</name>